<evidence type="ECO:0000313" key="2">
    <source>
        <dbReference type="Proteomes" id="UP000253303"/>
    </source>
</evidence>
<dbReference type="Pfam" id="PF20062">
    <property type="entry name" value="DUF6461"/>
    <property type="match status" value="2"/>
</dbReference>
<dbReference type="InterPro" id="IPR045592">
    <property type="entry name" value="DUF6461"/>
</dbReference>
<protein>
    <submittedName>
        <fullName evidence="1">Uncharacterized protein</fullName>
    </submittedName>
</protein>
<name>A0A366LSF8_9ACTN</name>
<dbReference type="Proteomes" id="UP000253303">
    <property type="component" value="Unassembled WGS sequence"/>
</dbReference>
<comment type="caution">
    <text evidence="1">The sequence shown here is derived from an EMBL/GenBank/DDBJ whole genome shotgun (WGS) entry which is preliminary data.</text>
</comment>
<dbReference type="EMBL" id="QMEY01000014">
    <property type="protein sequence ID" value="RBQ16895.1"/>
    <property type="molecule type" value="Genomic_DNA"/>
</dbReference>
<dbReference type="OrthoDB" id="4460129at2"/>
<sequence length="204" mass="22150">MTRATAQDFLWWEDFQSSLGISGFCFTLVAGLQPAEVLQRLAVNPDEPLQAEGYIEVGPAEGGSVIVEPAGYMGIMRDAVRPLSAGTVLASVHNNIDQHARFIYAADGKVITGLDPMFPDEPRWGAEPDRLLPDLEDLGLADEFDEDEEWQEPGEQFVEAALALAERCTGIRLTPEQVRGPLPYAASVAHLYEGRGGRPPALAC</sequence>
<reference evidence="1 2" key="1">
    <citation type="submission" date="2018-06" db="EMBL/GenBank/DDBJ databases">
        <title>Sphaerisporangium craniellae sp. nov., isolated from a marine sponge in the South China Sea.</title>
        <authorList>
            <person name="Li L."/>
        </authorList>
    </citation>
    <scope>NUCLEOTIDE SEQUENCE [LARGE SCALE GENOMIC DNA]</scope>
    <source>
        <strain evidence="1 2">LHW63015</strain>
    </source>
</reference>
<organism evidence="1 2">
    <name type="scientific">Spongiactinospora rosea</name>
    <dbReference type="NCBI Taxonomy" id="2248750"/>
    <lineage>
        <taxon>Bacteria</taxon>
        <taxon>Bacillati</taxon>
        <taxon>Actinomycetota</taxon>
        <taxon>Actinomycetes</taxon>
        <taxon>Streptosporangiales</taxon>
        <taxon>Streptosporangiaceae</taxon>
        <taxon>Spongiactinospora</taxon>
    </lineage>
</organism>
<evidence type="ECO:0000313" key="1">
    <source>
        <dbReference type="EMBL" id="RBQ16895.1"/>
    </source>
</evidence>
<dbReference type="RefSeq" id="WP_113983758.1">
    <property type="nucleotide sequence ID" value="NZ_QMEY01000014.1"/>
</dbReference>
<keyword evidence="2" id="KW-1185">Reference proteome</keyword>
<dbReference type="AlphaFoldDB" id="A0A366LSF8"/>
<proteinExistence type="predicted"/>
<accession>A0A366LSF8</accession>
<gene>
    <name evidence="1" type="ORF">DP939_27915</name>
</gene>